<protein>
    <submittedName>
        <fullName evidence="2">L-amino acid N-acyltransferase YncA/DNA-binding CsgD family transcriptional regulator</fullName>
    </submittedName>
</protein>
<evidence type="ECO:0000256" key="1">
    <source>
        <dbReference type="SAM" id="MobiDB-lite"/>
    </source>
</evidence>
<keyword evidence="3" id="KW-1185">Reference proteome</keyword>
<dbReference type="Gene3D" id="1.10.10.10">
    <property type="entry name" value="Winged helix-like DNA-binding domain superfamily/Winged helix DNA-binding domain"/>
    <property type="match status" value="1"/>
</dbReference>
<dbReference type="InterPro" id="IPR036388">
    <property type="entry name" value="WH-like_DNA-bd_sf"/>
</dbReference>
<dbReference type="Pfam" id="PF13412">
    <property type="entry name" value="HTH_24"/>
    <property type="match status" value="1"/>
</dbReference>
<feature type="region of interest" description="Disordered" evidence="1">
    <location>
        <begin position="210"/>
        <end position="235"/>
    </location>
</feature>
<dbReference type="GO" id="GO:0016746">
    <property type="term" value="F:acyltransferase activity"/>
    <property type="evidence" value="ECO:0007669"/>
    <property type="project" value="UniProtKB-KW"/>
</dbReference>
<dbReference type="Proteomes" id="UP000577362">
    <property type="component" value="Unassembled WGS sequence"/>
</dbReference>
<dbReference type="SUPFAM" id="SSF46785">
    <property type="entry name" value="Winged helix' DNA-binding domain"/>
    <property type="match status" value="1"/>
</dbReference>
<organism evidence="2 3">
    <name type="scientific">Chelatococcus caeni</name>
    <dbReference type="NCBI Taxonomy" id="1348468"/>
    <lineage>
        <taxon>Bacteria</taxon>
        <taxon>Pseudomonadati</taxon>
        <taxon>Pseudomonadota</taxon>
        <taxon>Alphaproteobacteria</taxon>
        <taxon>Hyphomicrobiales</taxon>
        <taxon>Chelatococcaceae</taxon>
        <taxon>Chelatococcus</taxon>
    </lineage>
</organism>
<comment type="caution">
    <text evidence="2">The sequence shown here is derived from an EMBL/GenBank/DDBJ whole genome shotgun (WGS) entry which is preliminary data.</text>
</comment>
<accession>A0A840C8A3</accession>
<reference evidence="2 3" key="1">
    <citation type="submission" date="2020-08" db="EMBL/GenBank/DDBJ databases">
        <title>Genomic Encyclopedia of Type Strains, Phase IV (KMG-IV): sequencing the most valuable type-strain genomes for metagenomic binning, comparative biology and taxonomic classification.</title>
        <authorList>
            <person name="Goeker M."/>
        </authorList>
    </citation>
    <scope>NUCLEOTIDE SEQUENCE [LARGE SCALE GENOMIC DNA]</scope>
    <source>
        <strain evidence="2 3">DSM 103737</strain>
    </source>
</reference>
<keyword evidence="2" id="KW-0808">Transferase</keyword>
<dbReference type="RefSeq" id="WP_183317469.1">
    <property type="nucleotide sequence ID" value="NZ_JACIEN010000004.1"/>
</dbReference>
<dbReference type="GO" id="GO:0003677">
    <property type="term" value="F:DNA binding"/>
    <property type="evidence" value="ECO:0007669"/>
    <property type="project" value="UniProtKB-KW"/>
</dbReference>
<dbReference type="AlphaFoldDB" id="A0A840C8A3"/>
<proteinExistence type="predicted"/>
<feature type="compositionally biased region" description="Basic and acidic residues" evidence="1">
    <location>
        <begin position="215"/>
        <end position="224"/>
    </location>
</feature>
<name>A0A840C8A3_9HYPH</name>
<evidence type="ECO:0000313" key="2">
    <source>
        <dbReference type="EMBL" id="MBB4018567.1"/>
    </source>
</evidence>
<dbReference type="EMBL" id="JACIEN010000004">
    <property type="protein sequence ID" value="MBB4018567.1"/>
    <property type="molecule type" value="Genomic_DNA"/>
</dbReference>
<keyword evidence="2" id="KW-0238">DNA-binding</keyword>
<keyword evidence="2" id="KW-0012">Acyltransferase</keyword>
<gene>
    <name evidence="2" type="ORF">GGR16_003614</name>
</gene>
<dbReference type="InterPro" id="IPR036390">
    <property type="entry name" value="WH_DNA-bd_sf"/>
</dbReference>
<evidence type="ECO:0000313" key="3">
    <source>
        <dbReference type="Proteomes" id="UP000577362"/>
    </source>
</evidence>
<sequence>MADKLPTEVDLELLASLESGEVVTQMSLSQRIGVSIGLVNALLKRAIRKGYVKARAAPYKRYAYYLTPSGFSEKSRLVADYLDISLRFFRDAREQYADGFRRLDVVGLRRVVLAGAGELAEIAILAARDNAIEVVAVLDAETNRGRVAGVPVVRALREAPAFDAVVVTDARTPQATYDRLGGQVDSNRIVTPPLLHVSVAAASAGAGTEAMADETLARGEDRPDTGAQRAPAMEG</sequence>